<reference evidence="2 3" key="1">
    <citation type="submission" date="2018-11" db="EMBL/GenBank/DDBJ databases">
        <title>Sequencing the genomes of 1000 actinobacteria strains.</title>
        <authorList>
            <person name="Klenk H.-P."/>
        </authorList>
    </citation>
    <scope>NUCLEOTIDE SEQUENCE [LARGE SCALE GENOMIC DNA]</scope>
    <source>
        <strain evidence="2 3">DSM 11294</strain>
    </source>
</reference>
<dbReference type="InterPro" id="IPR042271">
    <property type="entry name" value="Zinicin_2_N"/>
</dbReference>
<dbReference type="RefSeq" id="WP_123302675.1">
    <property type="nucleotide sequence ID" value="NZ_RKHK01000001.1"/>
</dbReference>
<dbReference type="Proteomes" id="UP000280668">
    <property type="component" value="Unassembled WGS sequence"/>
</dbReference>
<dbReference type="EMBL" id="RKHK01000001">
    <property type="protein sequence ID" value="ROR72046.1"/>
    <property type="molecule type" value="Genomic_DNA"/>
</dbReference>
<dbReference type="OrthoDB" id="8478472at2"/>
<accession>A0A3N2B9X2</accession>
<dbReference type="SUPFAM" id="SSF55486">
    <property type="entry name" value="Metalloproteases ('zincins'), catalytic domain"/>
    <property type="match status" value="1"/>
</dbReference>
<dbReference type="PANTHER" id="PTHR39420">
    <property type="match status" value="1"/>
</dbReference>
<evidence type="ECO:0000313" key="3">
    <source>
        <dbReference type="Proteomes" id="UP000280668"/>
    </source>
</evidence>
<feature type="region of interest" description="Disordered" evidence="1">
    <location>
        <begin position="424"/>
        <end position="493"/>
    </location>
</feature>
<dbReference type="Gene3D" id="1.20.150.30">
    <property type="entry name" value="Zincin-like metallopeptidase, N-terminal domain"/>
    <property type="match status" value="1"/>
</dbReference>
<evidence type="ECO:0000256" key="1">
    <source>
        <dbReference type="SAM" id="MobiDB-lite"/>
    </source>
</evidence>
<sequence>MSQEPTRGDGNDGHGPGEWEELLRSLLGPQAADEAIAAMRASGLDPSAMSQAAGLPADRNQLMQMITQMQQMMAQGAGEPVNWSIAQDLARQTAAAGGDPSVSAAEAQRVREALQVADLWLDPVTDHAPAPGPREAWSRATWVERTLPAWKRLAEPVAVSMTRALSEVLGTQAEHLPEELRALTGGEGPLRAMVDQMGAAVFGMQVGQALGALAREAFGPTELSLPLLEAHTSALVPANISAFTEGLDVPEDEVRFYLAVREAAHARLFAHVPWLPSHLLGIVESYSREIAIDVAAMEEAVRDIDPSDAEQLRQAMSGGVFALERTESQEAALLRLESALALVEGWVQHVTAQAVAPHLPHAVALQEMLARRRASGGPAEKTFAALVGLELRPRRLREAAALWAAVEQERGVAERDAVWSHPDLMPRAEDLDDPQGFAAGRPAEDDTAQDLDAALAAIFAEDERRTSDSADPSAEGEEGAGDPGSEPGPAHED</sequence>
<dbReference type="AlphaFoldDB" id="A0A3N2B9X2"/>
<gene>
    <name evidence="2" type="ORF">EDD31_0392</name>
</gene>
<organism evidence="2 3">
    <name type="scientific">Bogoriella caseilytica</name>
    <dbReference type="NCBI Taxonomy" id="56055"/>
    <lineage>
        <taxon>Bacteria</taxon>
        <taxon>Bacillati</taxon>
        <taxon>Actinomycetota</taxon>
        <taxon>Actinomycetes</taxon>
        <taxon>Micrococcales</taxon>
        <taxon>Bogoriellaceae</taxon>
        <taxon>Bogoriella</taxon>
    </lineage>
</organism>
<keyword evidence="2" id="KW-0378">Hydrolase</keyword>
<dbReference type="InterPro" id="IPR018766">
    <property type="entry name" value="Zinicin_2"/>
</dbReference>
<dbReference type="PANTHER" id="PTHR39420:SF2">
    <property type="entry name" value="HYDROLASE"/>
    <property type="match status" value="1"/>
</dbReference>
<feature type="compositionally biased region" description="Low complexity" evidence="1">
    <location>
        <begin position="450"/>
        <end position="459"/>
    </location>
</feature>
<dbReference type="NCBIfam" id="TIGR03624">
    <property type="entry name" value="putative hydrolase"/>
    <property type="match status" value="1"/>
</dbReference>
<comment type="caution">
    <text evidence="2">The sequence shown here is derived from an EMBL/GenBank/DDBJ whole genome shotgun (WGS) entry which is preliminary data.</text>
</comment>
<keyword evidence="3" id="KW-1185">Reference proteome</keyword>
<evidence type="ECO:0000313" key="2">
    <source>
        <dbReference type="EMBL" id="ROR72046.1"/>
    </source>
</evidence>
<dbReference type="Pfam" id="PF10103">
    <property type="entry name" value="Zincin_2"/>
    <property type="match status" value="1"/>
</dbReference>
<protein>
    <submittedName>
        <fullName evidence="2">Putative hydrolase</fullName>
    </submittedName>
</protein>
<dbReference type="GO" id="GO:0016787">
    <property type="term" value="F:hydrolase activity"/>
    <property type="evidence" value="ECO:0007669"/>
    <property type="project" value="UniProtKB-KW"/>
</dbReference>
<name>A0A3N2B9X2_9MICO</name>
<proteinExistence type="predicted"/>